<evidence type="ECO:0000259" key="5">
    <source>
        <dbReference type="PROSITE" id="PS50090"/>
    </source>
</evidence>
<dbReference type="PANTHER" id="PTHR43952">
    <property type="entry name" value="MYB FAMILY TRANSCRIPTION FACTOR-RELATED"/>
    <property type="match status" value="1"/>
</dbReference>
<keyword evidence="2" id="KW-0805">Transcription regulation</keyword>
<evidence type="ECO:0000313" key="6">
    <source>
        <dbReference type="EMBL" id="KAF8392661.1"/>
    </source>
</evidence>
<keyword evidence="7" id="KW-1185">Reference proteome</keyword>
<dbReference type="InterPro" id="IPR001005">
    <property type="entry name" value="SANT/Myb"/>
</dbReference>
<evidence type="ECO:0000256" key="2">
    <source>
        <dbReference type="ARBA" id="ARBA00023015"/>
    </source>
</evidence>
<gene>
    <name evidence="6" type="ORF">HHK36_023010</name>
</gene>
<feature type="domain" description="Myb-like" evidence="5">
    <location>
        <begin position="11"/>
        <end position="57"/>
    </location>
</feature>
<dbReference type="PROSITE" id="PS50090">
    <property type="entry name" value="MYB_LIKE"/>
    <property type="match status" value="1"/>
</dbReference>
<evidence type="ECO:0000313" key="7">
    <source>
        <dbReference type="Proteomes" id="UP000655225"/>
    </source>
</evidence>
<dbReference type="SUPFAM" id="SSF46689">
    <property type="entry name" value="Homeodomain-like"/>
    <property type="match status" value="1"/>
</dbReference>
<dbReference type="OrthoDB" id="118550at2759"/>
<comment type="subcellular location">
    <subcellularLocation>
        <location evidence="1">Nucleus</location>
    </subcellularLocation>
</comment>
<dbReference type="Proteomes" id="UP000655225">
    <property type="component" value="Unassembled WGS sequence"/>
</dbReference>
<dbReference type="EMBL" id="JABCRI010000016">
    <property type="protein sequence ID" value="KAF8392661.1"/>
    <property type="molecule type" value="Genomic_DNA"/>
</dbReference>
<protein>
    <recommendedName>
        <fullName evidence="5">Myb-like domain-containing protein</fullName>
    </recommendedName>
</protein>
<comment type="caution">
    <text evidence="6">The sequence shown here is derived from an EMBL/GenBank/DDBJ whole genome shotgun (WGS) entry which is preliminary data.</text>
</comment>
<dbReference type="SMART" id="SM00717">
    <property type="entry name" value="SANT"/>
    <property type="match status" value="1"/>
</dbReference>
<dbReference type="GO" id="GO:0005634">
    <property type="term" value="C:nucleus"/>
    <property type="evidence" value="ECO:0007669"/>
    <property type="project" value="UniProtKB-SubCell"/>
</dbReference>
<name>A0A834YVX8_TETSI</name>
<dbReference type="PANTHER" id="PTHR43952:SF45">
    <property type="entry name" value="PROTEIN RADIALIS-LIKE 4"/>
    <property type="match status" value="1"/>
</dbReference>
<reference evidence="6 7" key="1">
    <citation type="submission" date="2020-04" db="EMBL/GenBank/DDBJ databases">
        <title>Plant Genome Project.</title>
        <authorList>
            <person name="Zhang R.-G."/>
        </authorList>
    </citation>
    <scope>NUCLEOTIDE SEQUENCE [LARGE SCALE GENOMIC DNA]</scope>
    <source>
        <strain evidence="6">YNK0</strain>
        <tissue evidence="6">Leaf</tissue>
    </source>
</reference>
<keyword evidence="4" id="KW-0539">Nucleus</keyword>
<dbReference type="GO" id="GO:0003700">
    <property type="term" value="F:DNA-binding transcription factor activity"/>
    <property type="evidence" value="ECO:0007669"/>
    <property type="project" value="InterPro"/>
</dbReference>
<dbReference type="InterPro" id="IPR044636">
    <property type="entry name" value="RADIALIS-like"/>
</dbReference>
<sequence length="177" mass="19691">MDDFQTGLSGWSWEENKLFELALAVVGEENPDRWKVVAAMVGGKSAEEVEKHYGVLLEDLKCIESGKLDHKFGEAQSFLPVECTQSALPPSRLVTSLLHFTFVGSAIIESKHSGKFCTAWVSVVTIKIVPRFTFTLFHLPSIILDARLVGHNLVSKGKNVSQSRLCFLDRDAVQKEK</sequence>
<organism evidence="6 7">
    <name type="scientific">Tetracentron sinense</name>
    <name type="common">Spur-leaf</name>
    <dbReference type="NCBI Taxonomy" id="13715"/>
    <lineage>
        <taxon>Eukaryota</taxon>
        <taxon>Viridiplantae</taxon>
        <taxon>Streptophyta</taxon>
        <taxon>Embryophyta</taxon>
        <taxon>Tracheophyta</taxon>
        <taxon>Spermatophyta</taxon>
        <taxon>Magnoliopsida</taxon>
        <taxon>Trochodendrales</taxon>
        <taxon>Trochodendraceae</taxon>
        <taxon>Tetracentron</taxon>
    </lineage>
</organism>
<proteinExistence type="predicted"/>
<keyword evidence="3" id="KW-0804">Transcription</keyword>
<dbReference type="Gene3D" id="1.10.10.60">
    <property type="entry name" value="Homeodomain-like"/>
    <property type="match status" value="1"/>
</dbReference>
<dbReference type="InterPro" id="IPR009057">
    <property type="entry name" value="Homeodomain-like_sf"/>
</dbReference>
<dbReference type="Pfam" id="PF00249">
    <property type="entry name" value="Myb_DNA-binding"/>
    <property type="match status" value="1"/>
</dbReference>
<dbReference type="CDD" id="cd00167">
    <property type="entry name" value="SANT"/>
    <property type="match status" value="1"/>
</dbReference>
<evidence type="ECO:0000256" key="4">
    <source>
        <dbReference type="ARBA" id="ARBA00023242"/>
    </source>
</evidence>
<dbReference type="AlphaFoldDB" id="A0A834YVX8"/>
<accession>A0A834YVX8</accession>
<dbReference type="FunFam" id="1.10.10.60:FF:000154">
    <property type="entry name" value="Transcription factor SRM1"/>
    <property type="match status" value="1"/>
</dbReference>
<evidence type="ECO:0000256" key="1">
    <source>
        <dbReference type="ARBA" id="ARBA00004123"/>
    </source>
</evidence>
<evidence type="ECO:0000256" key="3">
    <source>
        <dbReference type="ARBA" id="ARBA00023163"/>
    </source>
</evidence>